<reference evidence="3" key="1">
    <citation type="submission" date="2019-01" db="EMBL/GenBank/DDBJ databases">
        <title>Draft genome sequences of three monokaryotic isolates of the white-rot basidiomycete fungus Dichomitus squalens.</title>
        <authorList>
            <consortium name="DOE Joint Genome Institute"/>
            <person name="Lopez S.C."/>
            <person name="Andreopoulos B."/>
            <person name="Pangilinan J."/>
            <person name="Lipzen A."/>
            <person name="Riley R."/>
            <person name="Ahrendt S."/>
            <person name="Ng V."/>
            <person name="Barry K."/>
            <person name="Daum C."/>
            <person name="Grigoriev I.V."/>
            <person name="Hilden K.S."/>
            <person name="Makela M.R."/>
            <person name="de Vries R.P."/>
        </authorList>
    </citation>
    <scope>NUCLEOTIDE SEQUENCE [LARGE SCALE GENOMIC DNA]</scope>
    <source>
        <strain evidence="3">OM18370.1</strain>
    </source>
</reference>
<feature type="compositionally biased region" description="Polar residues" evidence="1">
    <location>
        <begin position="113"/>
        <end position="122"/>
    </location>
</feature>
<feature type="chain" id="PRO_5020315711" description="Secreted protein" evidence="2">
    <location>
        <begin position="23"/>
        <end position="122"/>
    </location>
</feature>
<accession>A0A4Q9MKA9</accession>
<evidence type="ECO:0000256" key="2">
    <source>
        <dbReference type="SAM" id="SignalP"/>
    </source>
</evidence>
<sequence>MRHSGLLMLSMIFLIILPETDVFLGVLIPGARAYSASVLAVLNSRTSLSERFRHKNDIGTFGLVGYISSRISGEDITSAGPDETQVHRNSAKHIPRRSLECHEERSQGAEGNPSVTNVYECC</sequence>
<dbReference type="EMBL" id="ML143426">
    <property type="protein sequence ID" value="TBU27939.1"/>
    <property type="molecule type" value="Genomic_DNA"/>
</dbReference>
<keyword evidence="2" id="KW-0732">Signal</keyword>
<feature type="signal peptide" evidence="2">
    <location>
        <begin position="1"/>
        <end position="22"/>
    </location>
</feature>
<proteinExistence type="predicted"/>
<organism evidence="3">
    <name type="scientific">Dichomitus squalens</name>
    <dbReference type="NCBI Taxonomy" id="114155"/>
    <lineage>
        <taxon>Eukaryota</taxon>
        <taxon>Fungi</taxon>
        <taxon>Dikarya</taxon>
        <taxon>Basidiomycota</taxon>
        <taxon>Agaricomycotina</taxon>
        <taxon>Agaricomycetes</taxon>
        <taxon>Polyporales</taxon>
        <taxon>Polyporaceae</taxon>
        <taxon>Dichomitus</taxon>
    </lineage>
</organism>
<dbReference type="Proteomes" id="UP000292957">
    <property type="component" value="Unassembled WGS sequence"/>
</dbReference>
<evidence type="ECO:0000256" key="1">
    <source>
        <dbReference type="SAM" id="MobiDB-lite"/>
    </source>
</evidence>
<feature type="region of interest" description="Disordered" evidence="1">
    <location>
        <begin position="102"/>
        <end position="122"/>
    </location>
</feature>
<dbReference type="AlphaFoldDB" id="A0A4Q9MKA9"/>
<protein>
    <recommendedName>
        <fullName evidence="4">Secreted protein</fullName>
    </recommendedName>
</protein>
<gene>
    <name evidence="3" type="ORF">BD311DRAFT_759227</name>
</gene>
<evidence type="ECO:0008006" key="4">
    <source>
        <dbReference type="Google" id="ProtNLM"/>
    </source>
</evidence>
<name>A0A4Q9MKA9_9APHY</name>
<evidence type="ECO:0000313" key="3">
    <source>
        <dbReference type="EMBL" id="TBU27939.1"/>
    </source>
</evidence>